<evidence type="ECO:0000259" key="5">
    <source>
        <dbReference type="Pfam" id="PF25455"/>
    </source>
</evidence>
<keyword evidence="6" id="KW-0489">Methyltransferase</keyword>
<name>A0A8H6TA88_MYCCL</name>
<dbReference type="PANTHER" id="PTHR22602:SF0">
    <property type="entry name" value="TRANSFERASE CAF17, MITOCHONDRIAL-RELATED"/>
    <property type="match status" value="1"/>
</dbReference>
<dbReference type="NCBIfam" id="TIGR03317">
    <property type="entry name" value="ygfZ_signature"/>
    <property type="match status" value="1"/>
</dbReference>
<dbReference type="GO" id="GO:0008168">
    <property type="term" value="F:methyltransferase activity"/>
    <property type="evidence" value="ECO:0007669"/>
    <property type="project" value="UniProtKB-KW"/>
</dbReference>
<evidence type="ECO:0000256" key="4">
    <source>
        <dbReference type="ARBA" id="ARBA00093447"/>
    </source>
</evidence>
<dbReference type="Proteomes" id="UP000613580">
    <property type="component" value="Unassembled WGS sequence"/>
</dbReference>
<keyword evidence="6" id="KW-0808">Transferase</keyword>
<evidence type="ECO:0000313" key="6">
    <source>
        <dbReference type="EMBL" id="KAF7313746.1"/>
    </source>
</evidence>
<keyword evidence="2" id="KW-0809">Transit peptide</keyword>
<dbReference type="InterPro" id="IPR027266">
    <property type="entry name" value="TrmE/GcvT-like"/>
</dbReference>
<accession>A0A8H6TA88</accession>
<comment type="similarity">
    <text evidence="4">Belongs to the GcvT family. CAF17/IBA57 subfamily.</text>
</comment>
<dbReference type="GO" id="GO:0032259">
    <property type="term" value="P:methylation"/>
    <property type="evidence" value="ECO:0007669"/>
    <property type="project" value="UniProtKB-KW"/>
</dbReference>
<comment type="subcellular location">
    <subcellularLocation>
        <location evidence="1">Mitochondrion</location>
    </subcellularLocation>
</comment>
<keyword evidence="7" id="KW-1185">Reference proteome</keyword>
<evidence type="ECO:0000256" key="3">
    <source>
        <dbReference type="ARBA" id="ARBA00023128"/>
    </source>
</evidence>
<evidence type="ECO:0000313" key="7">
    <source>
        <dbReference type="Proteomes" id="UP000613580"/>
    </source>
</evidence>
<dbReference type="SUPFAM" id="SSF103025">
    <property type="entry name" value="Folate-binding domain"/>
    <property type="match status" value="1"/>
</dbReference>
<dbReference type="InterPro" id="IPR017703">
    <property type="entry name" value="YgfZ/GCV_T_CS"/>
</dbReference>
<dbReference type="AlphaFoldDB" id="A0A8H6TA88"/>
<organism evidence="6 7">
    <name type="scientific">Mycena chlorophos</name>
    <name type="common">Agaric fungus</name>
    <name type="synonym">Agaricus chlorophos</name>
    <dbReference type="NCBI Taxonomy" id="658473"/>
    <lineage>
        <taxon>Eukaryota</taxon>
        <taxon>Fungi</taxon>
        <taxon>Dikarya</taxon>
        <taxon>Basidiomycota</taxon>
        <taxon>Agaricomycotina</taxon>
        <taxon>Agaricomycetes</taxon>
        <taxon>Agaricomycetidae</taxon>
        <taxon>Agaricales</taxon>
        <taxon>Marasmiineae</taxon>
        <taxon>Mycenaceae</taxon>
        <taxon>Mycena</taxon>
    </lineage>
</organism>
<dbReference type="InterPro" id="IPR057460">
    <property type="entry name" value="CAF17_C"/>
</dbReference>
<evidence type="ECO:0000256" key="2">
    <source>
        <dbReference type="ARBA" id="ARBA00022946"/>
    </source>
</evidence>
<gene>
    <name evidence="6" type="ORF">HMN09_00531700</name>
</gene>
<dbReference type="Gene3D" id="3.30.1360.120">
    <property type="entry name" value="Probable tRNA modification gtpase trme, domain 1"/>
    <property type="match status" value="1"/>
</dbReference>
<keyword evidence="3" id="KW-0496">Mitochondrion</keyword>
<protein>
    <submittedName>
        <fullName evidence="6">Aminomethyltransferase folate-binding domain-containing protein</fullName>
    </submittedName>
</protein>
<sequence length="369" mass="40943">MKTWTLRAESSKVTSAYMLLPPVVSRVPTVARVPYRTVLSLSGSQATEFLNGLVSGAVPASPRPFYSAFLHAQGKVLYDAFFYTRTAPDGQKSYLIDYDSRSADAPPLLQLLKRYILRSRVKVRDASDEFDVWAAWGTPADAEKAPRQWRWAEHSGVAEPVWDNSVSPWGTADLEVRDVRAPGMGRRLLVRKKDTPPESASHDFLPSEFYTLHRMLHGVPEGTGEMFGFPMESNLDIMGAVDFRKGCYVGQELTVRTYHTGVIRKRILPVVIHAADARPDGPAEPRAEIPSFAANSEIRPLVLREGGVRPRGTGKLLNSTHGIGLALLRLEHVQAAEQGNLAFTLDADASPEWGISQWRPEWWPQSDAA</sequence>
<dbReference type="EMBL" id="JACAZE010000006">
    <property type="protein sequence ID" value="KAF7313746.1"/>
    <property type="molecule type" value="Genomic_DNA"/>
</dbReference>
<dbReference type="OrthoDB" id="191995at2759"/>
<dbReference type="Pfam" id="PF25455">
    <property type="entry name" value="Beta-barrel_CAF17_C"/>
    <property type="match status" value="1"/>
</dbReference>
<dbReference type="GO" id="GO:0016226">
    <property type="term" value="P:iron-sulfur cluster assembly"/>
    <property type="evidence" value="ECO:0007669"/>
    <property type="project" value="TreeGrafter"/>
</dbReference>
<evidence type="ECO:0000256" key="1">
    <source>
        <dbReference type="ARBA" id="ARBA00004173"/>
    </source>
</evidence>
<proteinExistence type="inferred from homology"/>
<feature type="domain" description="CAF17 C-terminal" evidence="5">
    <location>
        <begin position="264"/>
        <end position="365"/>
    </location>
</feature>
<reference evidence="6" key="1">
    <citation type="submission" date="2020-05" db="EMBL/GenBank/DDBJ databases">
        <title>Mycena genomes resolve the evolution of fungal bioluminescence.</title>
        <authorList>
            <person name="Tsai I.J."/>
        </authorList>
    </citation>
    <scope>NUCLEOTIDE SEQUENCE</scope>
    <source>
        <strain evidence="6">110903Hualien_Pintung</strain>
    </source>
</reference>
<dbReference type="PANTHER" id="PTHR22602">
    <property type="entry name" value="TRANSFERASE CAF17, MITOCHONDRIAL-RELATED"/>
    <property type="match status" value="1"/>
</dbReference>
<dbReference type="GO" id="GO:0005759">
    <property type="term" value="C:mitochondrial matrix"/>
    <property type="evidence" value="ECO:0007669"/>
    <property type="project" value="TreeGrafter"/>
</dbReference>
<comment type="caution">
    <text evidence="6">The sequence shown here is derived from an EMBL/GenBank/DDBJ whole genome shotgun (WGS) entry which is preliminary data.</text>
</comment>
<dbReference type="InterPro" id="IPR045179">
    <property type="entry name" value="YgfZ/GcvT"/>
</dbReference>